<accession>A0ABU0T6L5</accession>
<evidence type="ECO:0000256" key="3">
    <source>
        <dbReference type="ARBA" id="ARBA00022793"/>
    </source>
</evidence>
<evidence type="ECO:0000313" key="9">
    <source>
        <dbReference type="EMBL" id="MDQ1031440.1"/>
    </source>
</evidence>
<gene>
    <name evidence="9" type="ORF">QF035_009022</name>
</gene>
<dbReference type="InterPro" id="IPR015424">
    <property type="entry name" value="PyrdxlP-dep_Trfase"/>
</dbReference>
<comment type="cofactor">
    <cofactor evidence="1 6">
        <name>pyridoxal 5'-phosphate</name>
        <dbReference type="ChEBI" id="CHEBI:597326"/>
    </cofactor>
</comment>
<keyword evidence="10" id="KW-1185">Reference proteome</keyword>
<evidence type="ECO:0000256" key="4">
    <source>
        <dbReference type="ARBA" id="ARBA00022898"/>
    </source>
</evidence>
<protein>
    <submittedName>
        <fullName evidence="9">Glutamate/tyrosine decarboxylase-like PLP-dependent enzyme</fullName>
    </submittedName>
</protein>
<dbReference type="InterPro" id="IPR021115">
    <property type="entry name" value="Pyridoxal-P_BS"/>
</dbReference>
<name>A0ABU0T6L5_9ACTN</name>
<evidence type="ECO:0000256" key="6">
    <source>
        <dbReference type="RuleBase" id="RU000382"/>
    </source>
</evidence>
<dbReference type="EMBL" id="JAUSZI010000002">
    <property type="protein sequence ID" value="MDQ1031440.1"/>
    <property type="molecule type" value="Genomic_DNA"/>
</dbReference>
<keyword evidence="3" id="KW-0210">Decarboxylase</keyword>
<feature type="domain" description="DUF6875" evidence="8">
    <location>
        <begin position="434"/>
        <end position="601"/>
    </location>
</feature>
<dbReference type="PANTHER" id="PTHR46101:SF2">
    <property type="entry name" value="SERINE DECARBOXYLASE"/>
    <property type="match status" value="1"/>
</dbReference>
<dbReference type="Pfam" id="PF00282">
    <property type="entry name" value="Pyridoxal_deC"/>
    <property type="match status" value="1"/>
</dbReference>
<dbReference type="InterPro" id="IPR015421">
    <property type="entry name" value="PyrdxlP-dep_Trfase_major"/>
</dbReference>
<sequence length="606" mass="65186">MSSSLSPAPPTSDAVLGTPVSGSAGAVMPHTGADPRLRIGHQAHDKVADTRGLLTWIEELRREQPRVLGFPGSLDFSHRELAPLLDVLVNNVGDPSQPDASGVHAKAYEQAVVRFFAETASASDPDDVYGYVTSGGTEGLERGLELARDRLPDAVVYASSEAHYTLCKVTDRLRMKLLTVQTLADGSMDPSHLEMRAIVHRSVRRRLKRRDPGAIVVATAGTTFRGGWDDTALLRRAAGAAGEVYVHVDAALGGPVAAHAPSEPSWSFAHGADSISVSGHKLLGLPVPAGVFLARPEVMPEATVAAEYVAATDRTWGCSRSGLAVLLMWAALRRLGHEGMRARVQSCLDTAAYAAEQLERVGATPERARDSLTVTFDRPADRVVDRWHLACEGRRAHMVAVGHVTRAAVDALVADLSLPLDLRFDTPNRSAKAAVETWIADYVSRPHPQLGRSGAVCPYVVPAQRAGLVHIVSANWTPTSDRAVDELGGVVLAAVDQYEAHAWPEGPEHLRALIVLLDPLTKDQGHLLDAAHAAVKVAVMQRGLMIGQLHPDCDAPAAHSPAFPVNRAPRPLIAVRRMVRSDHHFAESDDQRAAYRMHFPPEQVTP</sequence>
<dbReference type="InterPro" id="IPR049240">
    <property type="entry name" value="DUF6875"/>
</dbReference>
<proteinExistence type="inferred from homology"/>
<dbReference type="Gene3D" id="3.40.640.10">
    <property type="entry name" value="Type I PLP-dependent aspartate aminotransferase-like (Major domain)"/>
    <property type="match status" value="1"/>
</dbReference>
<dbReference type="InterPro" id="IPR051151">
    <property type="entry name" value="Group_II_Decarboxylase"/>
</dbReference>
<dbReference type="SUPFAM" id="SSF53383">
    <property type="entry name" value="PLP-dependent transferases"/>
    <property type="match status" value="1"/>
</dbReference>
<comment type="caution">
    <text evidence="9">The sequence shown here is derived from an EMBL/GenBank/DDBJ whole genome shotgun (WGS) entry which is preliminary data.</text>
</comment>
<dbReference type="PROSITE" id="PS00392">
    <property type="entry name" value="DDC_GAD_HDC_YDC"/>
    <property type="match status" value="1"/>
</dbReference>
<evidence type="ECO:0000313" key="10">
    <source>
        <dbReference type="Proteomes" id="UP001230328"/>
    </source>
</evidence>
<dbReference type="Pfam" id="PF21780">
    <property type="entry name" value="DUF6875"/>
    <property type="match status" value="1"/>
</dbReference>
<dbReference type="RefSeq" id="WP_307527584.1">
    <property type="nucleotide sequence ID" value="NZ_JAUSZI010000002.1"/>
</dbReference>
<reference evidence="9 10" key="1">
    <citation type="submission" date="2023-07" db="EMBL/GenBank/DDBJ databases">
        <title>Comparative genomics of wheat-associated soil bacteria to identify genetic determinants of phenazine resistance.</title>
        <authorList>
            <person name="Mouncey N."/>
        </authorList>
    </citation>
    <scope>NUCLEOTIDE SEQUENCE [LARGE SCALE GENOMIC DNA]</scope>
    <source>
        <strain evidence="9 10">V2I4</strain>
    </source>
</reference>
<evidence type="ECO:0000259" key="8">
    <source>
        <dbReference type="Pfam" id="PF21780"/>
    </source>
</evidence>
<keyword evidence="5 6" id="KW-0456">Lyase</keyword>
<evidence type="ECO:0000256" key="7">
    <source>
        <dbReference type="SAM" id="MobiDB-lite"/>
    </source>
</evidence>
<organism evidence="9 10">
    <name type="scientific">Streptomyces umbrinus</name>
    <dbReference type="NCBI Taxonomy" id="67370"/>
    <lineage>
        <taxon>Bacteria</taxon>
        <taxon>Bacillati</taxon>
        <taxon>Actinomycetota</taxon>
        <taxon>Actinomycetes</taxon>
        <taxon>Kitasatosporales</taxon>
        <taxon>Streptomycetaceae</taxon>
        <taxon>Streptomyces</taxon>
        <taxon>Streptomyces phaeochromogenes group</taxon>
    </lineage>
</organism>
<evidence type="ECO:0000256" key="5">
    <source>
        <dbReference type="ARBA" id="ARBA00023239"/>
    </source>
</evidence>
<evidence type="ECO:0000256" key="2">
    <source>
        <dbReference type="ARBA" id="ARBA00009533"/>
    </source>
</evidence>
<dbReference type="PANTHER" id="PTHR46101">
    <property type="match status" value="1"/>
</dbReference>
<dbReference type="Proteomes" id="UP001230328">
    <property type="component" value="Unassembled WGS sequence"/>
</dbReference>
<comment type="similarity">
    <text evidence="2 6">Belongs to the group II decarboxylase family.</text>
</comment>
<evidence type="ECO:0000256" key="1">
    <source>
        <dbReference type="ARBA" id="ARBA00001933"/>
    </source>
</evidence>
<feature type="region of interest" description="Disordered" evidence="7">
    <location>
        <begin position="1"/>
        <end position="36"/>
    </location>
</feature>
<keyword evidence="4 6" id="KW-0663">Pyridoxal phosphate</keyword>
<dbReference type="InterPro" id="IPR002129">
    <property type="entry name" value="PyrdxlP-dep_de-COase"/>
</dbReference>